<dbReference type="PANTHER" id="PTHR12243">
    <property type="entry name" value="MADF DOMAIN TRANSCRIPTION FACTOR"/>
    <property type="match status" value="1"/>
</dbReference>
<dbReference type="Pfam" id="PF02944">
    <property type="entry name" value="BESS"/>
    <property type="match status" value="1"/>
</dbReference>
<dbReference type="EMBL" id="JAWDGP010006834">
    <property type="protein sequence ID" value="KAK3734943.1"/>
    <property type="molecule type" value="Genomic_DNA"/>
</dbReference>
<feature type="region of interest" description="Disordered" evidence="2">
    <location>
        <begin position="113"/>
        <end position="175"/>
    </location>
</feature>
<proteinExistence type="predicted"/>
<feature type="domain" description="BESS" evidence="3">
    <location>
        <begin position="199"/>
        <end position="238"/>
    </location>
</feature>
<evidence type="ECO:0000259" key="3">
    <source>
        <dbReference type="PROSITE" id="PS51031"/>
    </source>
</evidence>
<comment type="caution">
    <text evidence="4">The sequence shown here is derived from an EMBL/GenBank/DDBJ whole genome shotgun (WGS) entry which is preliminary data.</text>
</comment>
<dbReference type="GO" id="GO:0003677">
    <property type="term" value="F:DNA binding"/>
    <property type="evidence" value="ECO:0007669"/>
    <property type="project" value="InterPro"/>
</dbReference>
<accession>A0AAE0Y7X3</accession>
<evidence type="ECO:0000256" key="2">
    <source>
        <dbReference type="SAM" id="MobiDB-lite"/>
    </source>
</evidence>
<dbReference type="GO" id="GO:0006357">
    <property type="term" value="P:regulation of transcription by RNA polymerase II"/>
    <property type="evidence" value="ECO:0007669"/>
    <property type="project" value="TreeGrafter"/>
</dbReference>
<dbReference type="PANTHER" id="PTHR12243:SF67">
    <property type="entry name" value="COREPRESSOR OF PANGOLIN, ISOFORM A-RELATED"/>
    <property type="match status" value="1"/>
</dbReference>
<organism evidence="4 5">
    <name type="scientific">Elysia crispata</name>
    <name type="common">lettuce slug</name>
    <dbReference type="NCBI Taxonomy" id="231223"/>
    <lineage>
        <taxon>Eukaryota</taxon>
        <taxon>Metazoa</taxon>
        <taxon>Spiralia</taxon>
        <taxon>Lophotrochozoa</taxon>
        <taxon>Mollusca</taxon>
        <taxon>Gastropoda</taxon>
        <taxon>Heterobranchia</taxon>
        <taxon>Euthyneura</taxon>
        <taxon>Panpulmonata</taxon>
        <taxon>Sacoglossa</taxon>
        <taxon>Placobranchoidea</taxon>
        <taxon>Plakobranchidae</taxon>
        <taxon>Elysia</taxon>
    </lineage>
</organism>
<comment type="subcellular location">
    <subcellularLocation>
        <location evidence="1">Nucleus</location>
    </subcellularLocation>
</comment>
<dbReference type="GO" id="GO:0005634">
    <property type="term" value="C:nucleus"/>
    <property type="evidence" value="ECO:0007669"/>
    <property type="project" value="UniProtKB-SubCell"/>
</dbReference>
<dbReference type="InterPro" id="IPR039353">
    <property type="entry name" value="TF_Adf1"/>
</dbReference>
<dbReference type="InterPro" id="IPR004210">
    <property type="entry name" value="BESS_motif"/>
</dbReference>
<dbReference type="GO" id="GO:0005667">
    <property type="term" value="C:transcription regulator complex"/>
    <property type="evidence" value="ECO:0007669"/>
    <property type="project" value="TreeGrafter"/>
</dbReference>
<evidence type="ECO:0000256" key="1">
    <source>
        <dbReference type="PROSITE-ProRule" id="PRU00371"/>
    </source>
</evidence>
<name>A0AAE0Y7X3_9GAST</name>
<dbReference type="Proteomes" id="UP001283361">
    <property type="component" value="Unassembled WGS sequence"/>
</dbReference>
<evidence type="ECO:0000313" key="4">
    <source>
        <dbReference type="EMBL" id="KAK3734943.1"/>
    </source>
</evidence>
<evidence type="ECO:0000313" key="5">
    <source>
        <dbReference type="Proteomes" id="UP001283361"/>
    </source>
</evidence>
<dbReference type="PROSITE" id="PS51031">
    <property type="entry name" value="BESS"/>
    <property type="match status" value="1"/>
</dbReference>
<sequence>MAASLGRCPSRMKGLNTPSWMSVVMVSASAQCALTSSSPHSMLCKTMVAFTAQSTFSGKEVETRWKNVRGGFFCKYRRKLKCRSEDAAKSVKEYKYAKALSFLTPYLGDRPTSSKLVEGSDEDPLQPDNFTDEEDDASQISDFQPRLDRTATPLNASVASSSQSTSKRKQKRSQDDLDATLCQYLKKKSRTPEKREEKQDDVDLFLQSMAGTIRKLPARARAEVKFKIHSIVHEAEMQCCFPQMTTQFDMQSMSERANLTSTRSMTSAAPDIQSMGCQHTTSSNLEPTFQGLQSHTKFLDSQ</sequence>
<keyword evidence="5" id="KW-1185">Reference proteome</keyword>
<dbReference type="AlphaFoldDB" id="A0AAE0Y7X3"/>
<keyword evidence="1" id="KW-0539">Nucleus</keyword>
<protein>
    <recommendedName>
        <fullName evidence="3">BESS domain-containing protein</fullName>
    </recommendedName>
</protein>
<gene>
    <name evidence="4" type="ORF">RRG08_038967</name>
</gene>
<reference evidence="4" key="1">
    <citation type="journal article" date="2023" name="G3 (Bethesda)">
        <title>A reference genome for the long-term kleptoplast-retaining sea slug Elysia crispata morphotype clarki.</title>
        <authorList>
            <person name="Eastman K.E."/>
            <person name="Pendleton A.L."/>
            <person name="Shaikh M.A."/>
            <person name="Suttiyut T."/>
            <person name="Ogas R."/>
            <person name="Tomko P."/>
            <person name="Gavelis G."/>
            <person name="Widhalm J.R."/>
            <person name="Wisecaver J.H."/>
        </authorList>
    </citation>
    <scope>NUCLEOTIDE SEQUENCE</scope>
    <source>
        <strain evidence="4">ECLA1</strain>
    </source>
</reference>
<feature type="compositionally biased region" description="Acidic residues" evidence="2">
    <location>
        <begin position="119"/>
        <end position="137"/>
    </location>
</feature>